<name>A0A645FXH5_9ZZZZ</name>
<reference evidence="2" key="1">
    <citation type="submission" date="2019-08" db="EMBL/GenBank/DDBJ databases">
        <authorList>
            <person name="Kucharzyk K."/>
            <person name="Murdoch R.W."/>
            <person name="Higgins S."/>
            <person name="Loffler F."/>
        </authorList>
    </citation>
    <scope>NUCLEOTIDE SEQUENCE</scope>
</reference>
<protein>
    <recommendedName>
        <fullName evidence="3">GLUG domain-containing protein</fullName>
    </recommendedName>
</protein>
<evidence type="ECO:0000256" key="1">
    <source>
        <dbReference type="SAM" id="MobiDB-lite"/>
    </source>
</evidence>
<gene>
    <name evidence="2" type="ORF">SDC9_165772</name>
</gene>
<accession>A0A645FXH5</accession>
<proteinExistence type="predicted"/>
<evidence type="ECO:0008006" key="3">
    <source>
        <dbReference type="Google" id="ProtNLM"/>
    </source>
</evidence>
<comment type="caution">
    <text evidence="2">The sequence shown here is derived from an EMBL/GenBank/DDBJ whole genome shotgun (WGS) entry which is preliminary data.</text>
</comment>
<feature type="region of interest" description="Disordered" evidence="1">
    <location>
        <begin position="75"/>
        <end position="94"/>
    </location>
</feature>
<dbReference type="Gene3D" id="2.160.20.110">
    <property type="match status" value="1"/>
</dbReference>
<sequence>MTVAVTAGSKRIGMIVGGGFYFDAYKEFYPEPTAFEVEGCDAKGSISGGAIVGTIAGYVYNNSTVTNCTEKVTVDGAAGQPTGGDKDHYPLDTL</sequence>
<evidence type="ECO:0000313" key="2">
    <source>
        <dbReference type="EMBL" id="MPN18412.1"/>
    </source>
</evidence>
<dbReference type="EMBL" id="VSSQ01065735">
    <property type="protein sequence ID" value="MPN18412.1"/>
    <property type="molecule type" value="Genomic_DNA"/>
</dbReference>
<organism evidence="2">
    <name type="scientific">bioreactor metagenome</name>
    <dbReference type="NCBI Taxonomy" id="1076179"/>
    <lineage>
        <taxon>unclassified sequences</taxon>
        <taxon>metagenomes</taxon>
        <taxon>ecological metagenomes</taxon>
    </lineage>
</organism>
<dbReference type="AlphaFoldDB" id="A0A645FXH5"/>
<feature type="compositionally biased region" description="Basic and acidic residues" evidence="1">
    <location>
        <begin position="84"/>
        <end position="94"/>
    </location>
</feature>